<organism evidence="2 3">
    <name type="scientific">Streptomyces scabiei</name>
    <dbReference type="NCBI Taxonomy" id="1930"/>
    <lineage>
        <taxon>Bacteria</taxon>
        <taxon>Bacillati</taxon>
        <taxon>Actinomycetota</taxon>
        <taxon>Actinomycetes</taxon>
        <taxon>Kitasatosporales</taxon>
        <taxon>Streptomycetaceae</taxon>
        <taxon>Streptomyces</taxon>
    </lineage>
</organism>
<feature type="region of interest" description="Disordered" evidence="1">
    <location>
        <begin position="1"/>
        <end position="63"/>
    </location>
</feature>
<dbReference type="Proteomes" id="UP000067448">
    <property type="component" value="Unassembled WGS sequence"/>
</dbReference>
<protein>
    <submittedName>
        <fullName evidence="2">Uncharacterized protein</fullName>
    </submittedName>
</protein>
<reference evidence="3" key="1">
    <citation type="submission" date="2015-11" db="EMBL/GenBank/DDBJ databases">
        <authorList>
            <consortium name="Cross-ministerial Strategic Innovation Promotion Program (SIP) consortium"/>
            <person name="Tomihama T."/>
            <person name="Ikenaga M."/>
            <person name="Sakai M."/>
            <person name="Okubo T."/>
            <person name="Ikeda S."/>
        </authorList>
    </citation>
    <scope>NUCLEOTIDE SEQUENCE [LARGE SCALE GENOMIC DNA]</scope>
    <source>
        <strain evidence="3">S58</strain>
    </source>
</reference>
<reference evidence="2 3" key="2">
    <citation type="journal article" date="2016" name="Genome Announc.">
        <title>Draft Genome Sequences of Streptomyces scabiei S58, Streptomyces turgidiscabies T45, and Streptomyces acidiscabies a10, the Pathogens of Potato Common Scab, Isolated in Japan.</title>
        <authorList>
            <person name="Tomihama T."/>
            <person name="Nishi Y."/>
            <person name="Sakai M."/>
            <person name="Ikenaga M."/>
            <person name="Okubo T."/>
            <person name="Ikeda S."/>
        </authorList>
    </citation>
    <scope>NUCLEOTIDE SEQUENCE [LARGE SCALE GENOMIC DNA]</scope>
    <source>
        <strain evidence="2 3">S58</strain>
    </source>
</reference>
<evidence type="ECO:0000313" key="3">
    <source>
        <dbReference type="Proteomes" id="UP000067448"/>
    </source>
</evidence>
<name>A0A100JYH5_STRSC</name>
<feature type="compositionally biased region" description="Low complexity" evidence="1">
    <location>
        <begin position="10"/>
        <end position="21"/>
    </location>
</feature>
<accession>A0A100JYH5</accession>
<reference evidence="3" key="3">
    <citation type="submission" date="2016-02" db="EMBL/GenBank/DDBJ databases">
        <title>Draft genome of pathogenic Streptomyces sp. in Japan.</title>
        <authorList>
            <person name="Tomihama T."/>
            <person name="Ikenaga M."/>
            <person name="Sakai M."/>
            <person name="Okubo T."/>
            <person name="Ikeda S."/>
        </authorList>
    </citation>
    <scope>NUCLEOTIDE SEQUENCE [LARGE SCALE GENOMIC DNA]</scope>
    <source>
        <strain evidence="3">S58</strain>
    </source>
</reference>
<comment type="caution">
    <text evidence="2">The sequence shown here is derived from an EMBL/GenBank/DDBJ whole genome shotgun (WGS) entry which is preliminary data.</text>
</comment>
<dbReference type="AlphaFoldDB" id="A0A100JYH5"/>
<dbReference type="EMBL" id="BCMM01000074">
    <property type="protein sequence ID" value="GAQ67995.1"/>
    <property type="molecule type" value="Genomic_DNA"/>
</dbReference>
<sequence>MGLGGGALGPGEELVPGPEQGAFALHQQRQRLGGGDQLPQGMTGQDLVHLRRQRRRQPVGDRKGVVAECPYGCQQHRVQVGLRHPGGGARVELGALLQDEPGVDAGRDLDTGGVTPGGDRVAPGLDAVRPPADGGRGDAGTPAVGAGGQLAHGGPRGRAALRILEHHVGGDHTVSLPEERRGDLEGLADDCLRGTPAALDERADVPDGDSADGRGRDRAHGSHLRRARKSALGRTGVERFLPP</sequence>
<proteinExistence type="predicted"/>
<feature type="region of interest" description="Disordered" evidence="1">
    <location>
        <begin position="101"/>
        <end position="155"/>
    </location>
</feature>
<feature type="region of interest" description="Disordered" evidence="1">
    <location>
        <begin position="195"/>
        <end position="243"/>
    </location>
</feature>
<feature type="compositionally biased region" description="Basic residues" evidence="1">
    <location>
        <begin position="221"/>
        <end position="231"/>
    </location>
</feature>
<feature type="compositionally biased region" description="Basic and acidic residues" evidence="1">
    <location>
        <begin position="199"/>
        <end position="220"/>
    </location>
</feature>
<gene>
    <name evidence="2" type="ORF">SsS58_08454</name>
</gene>
<evidence type="ECO:0000313" key="2">
    <source>
        <dbReference type="EMBL" id="GAQ67995.1"/>
    </source>
</evidence>
<feature type="compositionally biased region" description="Gly residues" evidence="1">
    <location>
        <begin position="145"/>
        <end position="155"/>
    </location>
</feature>
<evidence type="ECO:0000256" key="1">
    <source>
        <dbReference type="SAM" id="MobiDB-lite"/>
    </source>
</evidence>